<dbReference type="InterPro" id="IPR011004">
    <property type="entry name" value="Trimer_LpxA-like_sf"/>
</dbReference>
<dbReference type="SUPFAM" id="SSF53448">
    <property type="entry name" value="Nucleotide-diphospho-sugar transferases"/>
    <property type="match status" value="1"/>
</dbReference>
<evidence type="ECO:0000256" key="5">
    <source>
        <dbReference type="ARBA" id="ARBA00023268"/>
    </source>
</evidence>
<dbReference type="PANTHER" id="PTHR43584">
    <property type="entry name" value="NUCLEOTIDYL TRANSFERASE"/>
    <property type="match status" value="1"/>
</dbReference>
<evidence type="ECO:0000256" key="3">
    <source>
        <dbReference type="ARBA" id="ARBA00022679"/>
    </source>
</evidence>
<dbReference type="InterPro" id="IPR050065">
    <property type="entry name" value="GlmU-like"/>
</dbReference>
<accession>A0A1F7GQY4</accession>
<comment type="catalytic activity">
    <reaction evidence="7">
        <text>alpha-D-glucosamine 1-phosphate + acetyl-CoA = N-acetyl-alpha-D-glucosamine 1-phosphate + CoA + H(+)</text>
        <dbReference type="Rhea" id="RHEA:13725"/>
        <dbReference type="ChEBI" id="CHEBI:15378"/>
        <dbReference type="ChEBI" id="CHEBI:57287"/>
        <dbReference type="ChEBI" id="CHEBI:57288"/>
        <dbReference type="ChEBI" id="CHEBI:57776"/>
        <dbReference type="ChEBI" id="CHEBI:58516"/>
        <dbReference type="EC" id="2.3.1.157"/>
    </reaction>
</comment>
<dbReference type="EMBL" id="MFZI01000019">
    <property type="protein sequence ID" value="OGK21331.1"/>
    <property type="molecule type" value="Genomic_DNA"/>
</dbReference>
<dbReference type="Gene3D" id="2.160.10.10">
    <property type="entry name" value="Hexapeptide repeat proteins"/>
    <property type="match status" value="1"/>
</dbReference>
<dbReference type="PANTHER" id="PTHR43584:SF8">
    <property type="entry name" value="N-ACETYLMURAMATE ALPHA-1-PHOSPHATE URIDYLYLTRANSFERASE"/>
    <property type="match status" value="1"/>
</dbReference>
<dbReference type="AlphaFoldDB" id="A0A1F7GQY4"/>
<evidence type="ECO:0000256" key="4">
    <source>
        <dbReference type="ARBA" id="ARBA00022695"/>
    </source>
</evidence>
<comment type="pathway">
    <text evidence="2">Nucleotide-sugar biosynthesis; UDP-N-acetyl-alpha-D-glucosamine biosynthesis; UDP-N-acetyl-alpha-D-glucosamine from N-acetyl-alpha-D-glucosamine 1-phosphate: step 1/1.</text>
</comment>
<evidence type="ECO:0000313" key="10">
    <source>
        <dbReference type="EMBL" id="OGK21331.1"/>
    </source>
</evidence>
<reference evidence="10 11" key="1">
    <citation type="journal article" date="2016" name="Nat. Commun.">
        <title>Thousands of microbial genomes shed light on interconnected biogeochemical processes in an aquifer system.</title>
        <authorList>
            <person name="Anantharaman K."/>
            <person name="Brown C.T."/>
            <person name="Hug L.A."/>
            <person name="Sharon I."/>
            <person name="Castelle C.J."/>
            <person name="Probst A.J."/>
            <person name="Thomas B.C."/>
            <person name="Singh A."/>
            <person name="Wilkins M.J."/>
            <person name="Karaoz U."/>
            <person name="Brodie E.L."/>
            <person name="Williams K.H."/>
            <person name="Hubbard S.S."/>
            <person name="Banfield J.F."/>
        </authorList>
    </citation>
    <scope>NUCLEOTIDE SEQUENCE [LARGE SCALE GENOMIC DNA]</scope>
</reference>
<keyword evidence="3" id="KW-0808">Transferase</keyword>
<evidence type="ECO:0000256" key="1">
    <source>
        <dbReference type="ARBA" id="ARBA00005166"/>
    </source>
</evidence>
<name>A0A1F7GQY4_9BACT</name>
<evidence type="ECO:0000256" key="6">
    <source>
        <dbReference type="ARBA" id="ARBA00023315"/>
    </source>
</evidence>
<feature type="domain" description="Nucleotidyl transferase" evidence="9">
    <location>
        <begin position="8"/>
        <end position="207"/>
    </location>
</feature>
<keyword evidence="4" id="KW-0548">Nucleotidyltransferase</keyword>
<evidence type="ECO:0000313" key="11">
    <source>
        <dbReference type="Proteomes" id="UP000177026"/>
    </source>
</evidence>
<evidence type="ECO:0000256" key="8">
    <source>
        <dbReference type="ARBA" id="ARBA00048493"/>
    </source>
</evidence>
<evidence type="ECO:0000256" key="7">
    <source>
        <dbReference type="ARBA" id="ARBA00048247"/>
    </source>
</evidence>
<dbReference type="Proteomes" id="UP000177026">
    <property type="component" value="Unassembled WGS sequence"/>
</dbReference>
<comment type="caution">
    <text evidence="10">The sequence shown here is derived from an EMBL/GenBank/DDBJ whole genome shotgun (WGS) entry which is preliminary data.</text>
</comment>
<dbReference type="InterPro" id="IPR029044">
    <property type="entry name" value="Nucleotide-diphossugar_trans"/>
</dbReference>
<comment type="pathway">
    <text evidence="1">Nucleotide-sugar biosynthesis; UDP-N-acetyl-alpha-D-glucosamine biosynthesis; N-acetyl-alpha-D-glucosamine 1-phosphate from alpha-D-glucosamine 6-phosphate (route II): step 2/2.</text>
</comment>
<dbReference type="Pfam" id="PF00483">
    <property type="entry name" value="NTP_transferase"/>
    <property type="match status" value="1"/>
</dbReference>
<dbReference type="GO" id="GO:0003977">
    <property type="term" value="F:UDP-N-acetylglucosamine diphosphorylase activity"/>
    <property type="evidence" value="ECO:0007669"/>
    <property type="project" value="UniProtKB-EC"/>
</dbReference>
<keyword evidence="6" id="KW-0012">Acyltransferase</keyword>
<sequence length="407" mass="44885">MKKVKNILILAGGDSTRFWPLHEKVLFSFLGKSLIEYIFDLVEPLGEKIIVVASTNNSKAIKELRPRATILVQKDLDGMAGAVLSCKNDLKGDVLILNGNDLFSKTILLKLLDEVLAKDLDFAFVAKKMNSYFPGGYLSFDPEGKLSGIIEKPDPTRLPSDLVNLVIDYFKNSAQLIQILADVHSGKDDLFEIALTEFIKKYKTHYVAYDNFWHTVKYPWQVLPMMNHFLSGLGEEIRLGKNVKIAQTAKVVGPCFIGDNTIIGDFALVRQSHIGNNCIIGGYSEVTRSYLGNNVSLHRNYVGDSVLDNSVLLGAEATTANFRFDGKAVKSVVSGKKIDTQLLKFGSIIGAYSKIGVNTTLLPGVKIGSHTLVAPGYTIAEDIGDNLFVRKQTVKNKHVDSLTRNTQ</sequence>
<dbReference type="SUPFAM" id="SSF51161">
    <property type="entry name" value="Trimeric LpxA-like enzymes"/>
    <property type="match status" value="1"/>
</dbReference>
<dbReference type="InterPro" id="IPR005835">
    <property type="entry name" value="NTP_transferase_dom"/>
</dbReference>
<organism evidence="10 11">
    <name type="scientific">Candidatus Roizmanbacteria bacterium RIFCSPHIGHO2_01_FULL_39_8</name>
    <dbReference type="NCBI Taxonomy" id="1802033"/>
    <lineage>
        <taxon>Bacteria</taxon>
        <taxon>Candidatus Roizmaniibacteriota</taxon>
    </lineage>
</organism>
<dbReference type="Gene3D" id="3.90.550.10">
    <property type="entry name" value="Spore Coat Polysaccharide Biosynthesis Protein SpsA, Chain A"/>
    <property type="match status" value="1"/>
</dbReference>
<evidence type="ECO:0000259" key="9">
    <source>
        <dbReference type="Pfam" id="PF00483"/>
    </source>
</evidence>
<proteinExistence type="predicted"/>
<keyword evidence="5" id="KW-0511">Multifunctional enzyme</keyword>
<evidence type="ECO:0000256" key="2">
    <source>
        <dbReference type="ARBA" id="ARBA00005208"/>
    </source>
</evidence>
<comment type="catalytic activity">
    <reaction evidence="8">
        <text>N-acetyl-alpha-D-glucosamine 1-phosphate + UTP + H(+) = UDP-N-acetyl-alpha-D-glucosamine + diphosphate</text>
        <dbReference type="Rhea" id="RHEA:13509"/>
        <dbReference type="ChEBI" id="CHEBI:15378"/>
        <dbReference type="ChEBI" id="CHEBI:33019"/>
        <dbReference type="ChEBI" id="CHEBI:46398"/>
        <dbReference type="ChEBI" id="CHEBI:57705"/>
        <dbReference type="ChEBI" id="CHEBI:57776"/>
        <dbReference type="EC" id="2.7.7.23"/>
    </reaction>
</comment>
<dbReference type="GO" id="GO:0019134">
    <property type="term" value="F:glucosamine-1-phosphate N-acetyltransferase activity"/>
    <property type="evidence" value="ECO:0007669"/>
    <property type="project" value="UniProtKB-EC"/>
</dbReference>
<protein>
    <recommendedName>
        <fullName evidence="9">Nucleotidyl transferase domain-containing protein</fullName>
    </recommendedName>
</protein>
<gene>
    <name evidence="10" type="ORF">A2866_01310</name>
</gene>